<name>A0AC61L4G4_9EURY</name>
<organism evidence="1 2">
    <name type="scientific">Candidatus Methanogaster sp</name>
    <dbReference type="NCBI Taxonomy" id="3386292"/>
    <lineage>
        <taxon>Archaea</taxon>
        <taxon>Methanobacteriati</taxon>
        <taxon>Methanobacteriota</taxon>
        <taxon>Stenosarchaea group</taxon>
        <taxon>Methanomicrobia</taxon>
        <taxon>Methanosarcinales</taxon>
        <taxon>ANME-2 cluster</taxon>
        <taxon>Candidatus Methanogasteraceae</taxon>
        <taxon>Candidatus Methanogaster</taxon>
    </lineage>
</organism>
<evidence type="ECO:0000313" key="2">
    <source>
        <dbReference type="Proteomes" id="UP000248329"/>
    </source>
</evidence>
<reference evidence="1" key="1">
    <citation type="submission" date="2018-01" db="EMBL/GenBank/DDBJ databases">
        <authorList>
            <person name="Krukenberg V."/>
        </authorList>
    </citation>
    <scope>NUCLEOTIDE SEQUENCE</scope>
    <source>
        <strain evidence="1">E20ANME2</strain>
    </source>
</reference>
<sequence length="930" mass="103587">MEDDFSTDPFDGRWHPWYGQLKMGWDEGSVYLPYTWWSIEEFPMYTCAQTMYHSFSENPFYGYYNPKLKYRFKSYSDDGDDAGIEVGFGYEHDGKWYGTWEFYHSPEEYSSWTTKSLDIGDFWSDLDWSDEYRVCVYEDADYSSHPHGGSCDPWPDVNGHVNITYIKLIGTPNKPPYKPSNPSPADGSGGASASTELSWTGGDPNGDGTVKYNAYLGTSSSSMDLIFQNMPYPCFSGPFEMYKTYYWKVVAIDELGLTAESDVWTFCRYGSRLTIDYPADGATPAIRKDADGNRYISFGCTVVPEVDSSPECPVTVYGPSDQILGGVCVSNPPTLSADAPCTLDFHVYVDTANINLSGETTLTAYWMRGDPHEVSANITVNIPSKVVCGYVGDVPVCLTPEDIQLLREMKVEVGRQMQRDDLTDEALSVLSDMMTSIDLILKLEKHPGVKITAKATKILTIFQAARQTKETGGRFDDFVKRSVNSLSLNTLPFLEDVLICIWENTIMPYKTKVYGPLDTWEFVPIGGFMEAGVEVSGEYLPTNYYKHWKIGPYYSMLGNISGIMVNLDYVYMGPGDYFTIYAGERYPGLPVWGSTPEFRHEPAEPITIRDEMGRIIVYCDSSGADSYGFKFDPECAIYLMCHHAEYYNYDVTGAHLVKLGTETTELNFSWGTGSPYPDVNVDNWMAVWSGQMYIPGNDTYTFYVASEEGTVGMKINRTDIFSNHIFSDHAEANSSTRLSKGWHDFAIWYHHAMGNASFVLSWANSTMSKQVVPDKNMRTPRTELASLPLNALFSYTVHGSGTNVSFTDLSLGDNITEWKWNFGDGAADETYNASTNPDHAYNRAGVYNTTLTVFNGTGGMDTHSELVDVPIKGDANHDGKLSAADALLILQMAACGTNSDPVADVNLDGAITSLDALMVSQAVMKGVNDE</sequence>
<dbReference type="Proteomes" id="UP000248329">
    <property type="component" value="Unassembled WGS sequence"/>
</dbReference>
<gene>
    <name evidence="1" type="ORF">C4B59_05365</name>
</gene>
<comment type="caution">
    <text evidence="1">The sequence shown here is derived from an EMBL/GenBank/DDBJ whole genome shotgun (WGS) entry which is preliminary data.</text>
</comment>
<accession>A0AC61L4G4</accession>
<protein>
    <submittedName>
        <fullName evidence="1">Uncharacterized protein</fullName>
    </submittedName>
</protein>
<proteinExistence type="predicted"/>
<dbReference type="EMBL" id="PQXF01000007">
    <property type="protein sequence ID" value="PXF61177.1"/>
    <property type="molecule type" value="Genomic_DNA"/>
</dbReference>
<evidence type="ECO:0000313" key="1">
    <source>
        <dbReference type="EMBL" id="PXF61177.1"/>
    </source>
</evidence>